<protein>
    <submittedName>
        <fullName evidence="1">Uncharacterized protein</fullName>
    </submittedName>
</protein>
<keyword evidence="2" id="KW-1185">Reference proteome</keyword>
<accession>A0ABW0P776</accession>
<organism evidence="1 2">
    <name type="scientific">Bosea massiliensis</name>
    <dbReference type="NCBI Taxonomy" id="151419"/>
    <lineage>
        <taxon>Bacteria</taxon>
        <taxon>Pseudomonadati</taxon>
        <taxon>Pseudomonadota</taxon>
        <taxon>Alphaproteobacteria</taxon>
        <taxon>Hyphomicrobiales</taxon>
        <taxon>Boseaceae</taxon>
        <taxon>Bosea</taxon>
    </lineage>
</organism>
<comment type="caution">
    <text evidence="1">The sequence shown here is derived from an EMBL/GenBank/DDBJ whole genome shotgun (WGS) entry which is preliminary data.</text>
</comment>
<name>A0ABW0P776_9HYPH</name>
<evidence type="ECO:0000313" key="2">
    <source>
        <dbReference type="Proteomes" id="UP001596060"/>
    </source>
</evidence>
<proteinExistence type="predicted"/>
<sequence length="219" mass="23104">MSLAAVANLDVLFSLAAGEYAAFSGIGSRETPPDVCHDMTRISAAAYKRGFTLRSGGAGGADLACEAEIPAAGKEIFLPWKGFNGSKSPFYPAPVSDAAIAASAARQAPNFDPTRLLDFDGANADPIDIAGRALLIARHFHPAWERCSQGAQKLHTRNVPQVLGQTLSSPVRFVLCWTKDGGPTGGTGQAIRIANALPVPVLNLQRPLVRQRILSFLGL</sequence>
<dbReference type="RefSeq" id="WP_377817518.1">
    <property type="nucleotide sequence ID" value="NZ_JBHSLU010000063.1"/>
</dbReference>
<reference evidence="2" key="1">
    <citation type="journal article" date="2019" name="Int. J. Syst. Evol. Microbiol.">
        <title>The Global Catalogue of Microorganisms (GCM) 10K type strain sequencing project: providing services to taxonomists for standard genome sequencing and annotation.</title>
        <authorList>
            <consortium name="The Broad Institute Genomics Platform"/>
            <consortium name="The Broad Institute Genome Sequencing Center for Infectious Disease"/>
            <person name="Wu L."/>
            <person name="Ma J."/>
        </authorList>
    </citation>
    <scope>NUCLEOTIDE SEQUENCE [LARGE SCALE GENOMIC DNA]</scope>
    <source>
        <strain evidence="2">CCUG 43117</strain>
    </source>
</reference>
<dbReference type="EMBL" id="JBHSLU010000063">
    <property type="protein sequence ID" value="MFC5507602.1"/>
    <property type="molecule type" value="Genomic_DNA"/>
</dbReference>
<evidence type="ECO:0000313" key="1">
    <source>
        <dbReference type="EMBL" id="MFC5507602.1"/>
    </source>
</evidence>
<gene>
    <name evidence="1" type="ORF">ACFPN9_20370</name>
</gene>
<dbReference type="Proteomes" id="UP001596060">
    <property type="component" value="Unassembled WGS sequence"/>
</dbReference>